<accession>A0A0G1H689</accession>
<dbReference type="STRING" id="1618647.UW30_C0001G0025"/>
<name>A0A0G1H689_9BACT</name>
<evidence type="ECO:0000313" key="2">
    <source>
        <dbReference type="Proteomes" id="UP000034736"/>
    </source>
</evidence>
<dbReference type="Proteomes" id="UP000034736">
    <property type="component" value="Unassembled WGS sequence"/>
</dbReference>
<dbReference type="AlphaFoldDB" id="A0A0G1H689"/>
<sequence length="130" mass="14796">MAQESLNDEIKWLEERLSAKKTELLESGESKAEKEVVKDILKETALLPPPPNLQTTPLPCDDVVKKAQELEEKEHSQIVETLVADALKNGVIHAINIAEKMKNPHILDDFHDTLADKYYQKLLESRNIKQ</sequence>
<comment type="caution">
    <text evidence="1">The sequence shown here is derived from an EMBL/GenBank/DDBJ whole genome shotgun (WGS) entry which is preliminary data.</text>
</comment>
<gene>
    <name evidence="1" type="ORF">UW30_C0001G0025</name>
</gene>
<protein>
    <submittedName>
        <fullName evidence="1">Uncharacterized protein</fullName>
    </submittedName>
</protein>
<proteinExistence type="predicted"/>
<evidence type="ECO:0000313" key="1">
    <source>
        <dbReference type="EMBL" id="KKT42300.1"/>
    </source>
</evidence>
<dbReference type="EMBL" id="LCHU01000001">
    <property type="protein sequence ID" value="KKT42300.1"/>
    <property type="molecule type" value="Genomic_DNA"/>
</dbReference>
<organism evidence="1 2">
    <name type="scientific">Candidatus Giovannonibacteria bacterium GW2011_GWA2_44_13b</name>
    <dbReference type="NCBI Taxonomy" id="1618647"/>
    <lineage>
        <taxon>Bacteria</taxon>
        <taxon>Candidatus Giovannoniibacteriota</taxon>
    </lineage>
</organism>
<reference evidence="1 2" key="1">
    <citation type="journal article" date="2015" name="Nature">
        <title>rRNA introns, odd ribosomes, and small enigmatic genomes across a large radiation of phyla.</title>
        <authorList>
            <person name="Brown C.T."/>
            <person name="Hug L.A."/>
            <person name="Thomas B.C."/>
            <person name="Sharon I."/>
            <person name="Castelle C.J."/>
            <person name="Singh A."/>
            <person name="Wilkins M.J."/>
            <person name="Williams K.H."/>
            <person name="Banfield J.F."/>
        </authorList>
    </citation>
    <scope>NUCLEOTIDE SEQUENCE [LARGE SCALE GENOMIC DNA]</scope>
</reference>